<feature type="transmembrane region" description="Helical" evidence="7">
    <location>
        <begin position="50"/>
        <end position="69"/>
    </location>
</feature>
<dbReference type="AlphaFoldDB" id="A0A8X8CFU3"/>
<feature type="compositionally biased region" description="Polar residues" evidence="6">
    <location>
        <begin position="212"/>
        <end position="223"/>
    </location>
</feature>
<name>A0A8X8CFU3_POPTO</name>
<dbReference type="GO" id="GO:0016020">
    <property type="term" value="C:membrane"/>
    <property type="evidence" value="ECO:0007669"/>
    <property type="project" value="UniProtKB-SubCell"/>
</dbReference>
<feature type="transmembrane region" description="Helical" evidence="7">
    <location>
        <begin position="171"/>
        <end position="190"/>
    </location>
</feature>
<evidence type="ECO:0000256" key="6">
    <source>
        <dbReference type="SAM" id="MobiDB-lite"/>
    </source>
</evidence>
<dbReference type="InterPro" id="IPR007770">
    <property type="entry name" value="DMP"/>
</dbReference>
<evidence type="ECO:0000256" key="7">
    <source>
        <dbReference type="SAM" id="Phobius"/>
    </source>
</evidence>
<dbReference type="EMBL" id="JAAWWB010000025">
    <property type="protein sequence ID" value="KAG6751659.1"/>
    <property type="molecule type" value="Genomic_DNA"/>
</dbReference>
<comment type="subcellular location">
    <subcellularLocation>
        <location evidence="1">Membrane</location>
        <topology evidence="1">Multi-pass membrane protein</topology>
    </subcellularLocation>
</comment>
<keyword evidence="5 7" id="KW-0472">Membrane</keyword>
<reference evidence="8" key="1">
    <citation type="journal article" date="2020" name="bioRxiv">
        <title>Hybrid origin of Populus tomentosa Carr. identified through genome sequencing and phylogenomic analysis.</title>
        <authorList>
            <person name="An X."/>
            <person name="Gao K."/>
            <person name="Chen Z."/>
            <person name="Li J."/>
            <person name="Yang X."/>
            <person name="Yang X."/>
            <person name="Zhou J."/>
            <person name="Guo T."/>
            <person name="Zhao T."/>
            <person name="Huang S."/>
            <person name="Miao D."/>
            <person name="Khan W.U."/>
            <person name="Rao P."/>
            <person name="Ye M."/>
            <person name="Lei B."/>
            <person name="Liao W."/>
            <person name="Wang J."/>
            <person name="Ji L."/>
            <person name="Li Y."/>
            <person name="Guo B."/>
            <person name="Mustafa N.S."/>
            <person name="Li S."/>
            <person name="Yun Q."/>
            <person name="Keller S.R."/>
            <person name="Mao J."/>
            <person name="Zhang R."/>
            <person name="Strauss S.H."/>
        </authorList>
    </citation>
    <scope>NUCLEOTIDE SEQUENCE</scope>
    <source>
        <strain evidence="8">GM15</strain>
        <tissue evidence="8">Leaf</tissue>
    </source>
</reference>
<keyword evidence="3 7" id="KW-0812">Transmembrane</keyword>
<protein>
    <submittedName>
        <fullName evidence="8">Uncharacterized protein</fullName>
    </submittedName>
</protein>
<dbReference type="PANTHER" id="PTHR31621:SF5">
    <property type="entry name" value="PROTEIN DMP10"/>
    <property type="match status" value="1"/>
</dbReference>
<evidence type="ECO:0000313" key="9">
    <source>
        <dbReference type="Proteomes" id="UP000886885"/>
    </source>
</evidence>
<evidence type="ECO:0000313" key="8">
    <source>
        <dbReference type="EMBL" id="KAG6751659.1"/>
    </source>
</evidence>
<evidence type="ECO:0000256" key="1">
    <source>
        <dbReference type="ARBA" id="ARBA00004141"/>
    </source>
</evidence>
<dbReference type="Pfam" id="PF05078">
    <property type="entry name" value="DUF679"/>
    <property type="match status" value="1"/>
</dbReference>
<feature type="compositionally biased region" description="Basic and acidic residues" evidence="6">
    <location>
        <begin position="224"/>
        <end position="238"/>
    </location>
</feature>
<evidence type="ECO:0000256" key="3">
    <source>
        <dbReference type="ARBA" id="ARBA00022692"/>
    </source>
</evidence>
<feature type="region of interest" description="Disordered" evidence="6">
    <location>
        <begin position="202"/>
        <end position="263"/>
    </location>
</feature>
<evidence type="ECO:0000256" key="4">
    <source>
        <dbReference type="ARBA" id="ARBA00022989"/>
    </source>
</evidence>
<keyword evidence="9" id="KW-1185">Reference proteome</keyword>
<dbReference type="PANTHER" id="PTHR31621">
    <property type="entry name" value="PROTEIN DMP3"/>
    <property type="match status" value="1"/>
</dbReference>
<dbReference type="Proteomes" id="UP000886885">
    <property type="component" value="Chromosome 13A"/>
</dbReference>
<dbReference type="GO" id="GO:0005737">
    <property type="term" value="C:cytoplasm"/>
    <property type="evidence" value="ECO:0007669"/>
    <property type="project" value="UniProtKB-ARBA"/>
</dbReference>
<comment type="caution">
    <text evidence="8">The sequence shown here is derived from an EMBL/GenBank/DDBJ whole genome shotgun (WGS) entry which is preliminary data.</text>
</comment>
<feature type="transmembrane region" description="Helical" evidence="7">
    <location>
        <begin position="125"/>
        <end position="151"/>
    </location>
</feature>
<evidence type="ECO:0000256" key="5">
    <source>
        <dbReference type="ARBA" id="ARBA00023136"/>
    </source>
</evidence>
<evidence type="ECO:0000256" key="2">
    <source>
        <dbReference type="ARBA" id="ARBA00008707"/>
    </source>
</evidence>
<dbReference type="OrthoDB" id="657601at2759"/>
<proteinExistence type="inferred from homology"/>
<keyword evidence="4 7" id="KW-1133">Transmembrane helix</keyword>
<organism evidence="8 9">
    <name type="scientific">Populus tomentosa</name>
    <name type="common">Chinese white poplar</name>
    <dbReference type="NCBI Taxonomy" id="118781"/>
    <lineage>
        <taxon>Eukaryota</taxon>
        <taxon>Viridiplantae</taxon>
        <taxon>Streptophyta</taxon>
        <taxon>Embryophyta</taxon>
        <taxon>Tracheophyta</taxon>
        <taxon>Spermatophyta</taxon>
        <taxon>Magnoliopsida</taxon>
        <taxon>eudicotyledons</taxon>
        <taxon>Gunneridae</taxon>
        <taxon>Pentapetalae</taxon>
        <taxon>rosids</taxon>
        <taxon>fabids</taxon>
        <taxon>Malpighiales</taxon>
        <taxon>Salicaceae</taxon>
        <taxon>Saliceae</taxon>
        <taxon>Populus</taxon>
    </lineage>
</organism>
<comment type="similarity">
    <text evidence="2">Belongs to the plant DMP1 protein family.</text>
</comment>
<sequence length="263" mass="28330">MPISSSKLGQRSQVTAANLANLLPTGTVLAAEALIPSFTNNGECTLANEYLTLGIIVCCSLGCFLSSFTDSFTGKDGKMYYGIATWNSFYVFNDIDSTDGAGMEEFKDIESSHGAGRKETISKECLAACCITFIDFVHAFTSLTVFLVFALSNSNVQNCFFPKAGPNEKALIMNLPLGAGFLASFLFMLFPTKRRGIGYADTAPVKSDKEPSFSNKEPSFSNKEPSDLPNKEPSDLPNKESSLSNNESSLSNKESSLSNKESA</sequence>
<feature type="compositionally biased region" description="Low complexity" evidence="6">
    <location>
        <begin position="239"/>
        <end position="263"/>
    </location>
</feature>
<dbReference type="GO" id="GO:0010256">
    <property type="term" value="P:endomembrane system organization"/>
    <property type="evidence" value="ECO:0007669"/>
    <property type="project" value="TreeGrafter"/>
</dbReference>
<gene>
    <name evidence="8" type="ORF">POTOM_043856</name>
</gene>
<accession>A0A8X8CFU3</accession>